<protein>
    <submittedName>
        <fullName evidence="2">Transmembrane protein</fullName>
    </submittedName>
</protein>
<dbReference type="OrthoDB" id="3251611at2759"/>
<dbReference type="AlphaFoldDB" id="A0A5N5QFS2"/>
<accession>A0A5N5QFS2</accession>
<reference evidence="2 3" key="1">
    <citation type="journal article" date="2019" name="Fungal Biol. Biotechnol.">
        <title>Draft genome sequence of fastidious pathogen Ceratobasidium theobromae, which causes vascular-streak dieback in Theobroma cacao.</title>
        <authorList>
            <person name="Ali S.S."/>
            <person name="Asman A."/>
            <person name="Shao J."/>
            <person name="Firmansyah A.P."/>
            <person name="Susilo A.W."/>
            <person name="Rosmana A."/>
            <person name="McMahon P."/>
            <person name="Junaid M."/>
            <person name="Guest D."/>
            <person name="Kheng T.Y."/>
            <person name="Meinhardt L.W."/>
            <person name="Bailey B.A."/>
        </authorList>
    </citation>
    <scope>NUCLEOTIDE SEQUENCE [LARGE SCALE GENOMIC DNA]</scope>
    <source>
        <strain evidence="2 3">CT2</strain>
    </source>
</reference>
<keyword evidence="2" id="KW-0812">Transmembrane</keyword>
<gene>
    <name evidence="2" type="ORF">CTheo_5959</name>
</gene>
<organism evidence="2 3">
    <name type="scientific">Ceratobasidium theobromae</name>
    <dbReference type="NCBI Taxonomy" id="1582974"/>
    <lineage>
        <taxon>Eukaryota</taxon>
        <taxon>Fungi</taxon>
        <taxon>Dikarya</taxon>
        <taxon>Basidiomycota</taxon>
        <taxon>Agaricomycotina</taxon>
        <taxon>Agaricomycetes</taxon>
        <taxon>Cantharellales</taxon>
        <taxon>Ceratobasidiaceae</taxon>
        <taxon>Ceratobasidium</taxon>
    </lineage>
</organism>
<proteinExistence type="predicted"/>
<comment type="caution">
    <text evidence="2">The sequence shown here is derived from an EMBL/GenBank/DDBJ whole genome shotgun (WGS) entry which is preliminary data.</text>
</comment>
<evidence type="ECO:0000313" key="3">
    <source>
        <dbReference type="Proteomes" id="UP000383932"/>
    </source>
</evidence>
<keyword evidence="1" id="KW-0732">Signal</keyword>
<keyword evidence="3" id="KW-1185">Reference proteome</keyword>
<dbReference type="EMBL" id="SSOP01000158">
    <property type="protein sequence ID" value="KAB5590590.1"/>
    <property type="molecule type" value="Genomic_DNA"/>
</dbReference>
<sequence>MLAFSRLTSILFFVLSLGLLTYALPAESKALAARHASDNLTSLIVDLGVKVNAHVDVMVREANVNTVVELTTRVDALVADVNACAKAILAQPLFESGLICILI</sequence>
<feature type="chain" id="PRO_5024295686" evidence="1">
    <location>
        <begin position="24"/>
        <end position="103"/>
    </location>
</feature>
<dbReference type="Proteomes" id="UP000383932">
    <property type="component" value="Unassembled WGS sequence"/>
</dbReference>
<evidence type="ECO:0000313" key="2">
    <source>
        <dbReference type="EMBL" id="KAB5590590.1"/>
    </source>
</evidence>
<evidence type="ECO:0000256" key="1">
    <source>
        <dbReference type="SAM" id="SignalP"/>
    </source>
</evidence>
<keyword evidence="2" id="KW-0472">Membrane</keyword>
<feature type="signal peptide" evidence="1">
    <location>
        <begin position="1"/>
        <end position="23"/>
    </location>
</feature>
<name>A0A5N5QFS2_9AGAM</name>